<feature type="region of interest" description="Disordered" evidence="1">
    <location>
        <begin position="1"/>
        <end position="51"/>
    </location>
</feature>
<proteinExistence type="predicted"/>
<sequence length="51" mass="5480">EEKPGSAPWGRSPKRDRPPRSPPGRPPHAPQTPRRTSGESSASTARNHISG</sequence>
<dbReference type="AlphaFoldDB" id="A0A6J4HGG9"/>
<feature type="compositionally biased region" description="Polar residues" evidence="1">
    <location>
        <begin position="33"/>
        <end position="51"/>
    </location>
</feature>
<feature type="compositionally biased region" description="Pro residues" evidence="1">
    <location>
        <begin position="20"/>
        <end position="30"/>
    </location>
</feature>
<organism evidence="2">
    <name type="scientific">uncultured Chloroflexia bacterium</name>
    <dbReference type="NCBI Taxonomy" id="1672391"/>
    <lineage>
        <taxon>Bacteria</taxon>
        <taxon>Bacillati</taxon>
        <taxon>Chloroflexota</taxon>
        <taxon>Chloroflexia</taxon>
        <taxon>environmental samples</taxon>
    </lineage>
</organism>
<name>A0A6J4HGG9_9CHLR</name>
<accession>A0A6J4HGG9</accession>
<evidence type="ECO:0000313" key="2">
    <source>
        <dbReference type="EMBL" id="CAA9220696.1"/>
    </source>
</evidence>
<feature type="non-terminal residue" evidence="2">
    <location>
        <position position="1"/>
    </location>
</feature>
<feature type="non-terminal residue" evidence="2">
    <location>
        <position position="51"/>
    </location>
</feature>
<reference evidence="2" key="1">
    <citation type="submission" date="2020-02" db="EMBL/GenBank/DDBJ databases">
        <authorList>
            <person name="Meier V. D."/>
        </authorList>
    </citation>
    <scope>NUCLEOTIDE SEQUENCE</scope>
    <source>
        <strain evidence="2">AVDCRST_MAG93</strain>
    </source>
</reference>
<gene>
    <name evidence="2" type="ORF">AVDCRST_MAG93-429</name>
</gene>
<protein>
    <submittedName>
        <fullName evidence="2">Uncharacterized protein</fullName>
    </submittedName>
</protein>
<evidence type="ECO:0000256" key="1">
    <source>
        <dbReference type="SAM" id="MobiDB-lite"/>
    </source>
</evidence>
<dbReference type="EMBL" id="CADCTR010000142">
    <property type="protein sequence ID" value="CAA9220696.1"/>
    <property type="molecule type" value="Genomic_DNA"/>
</dbReference>